<dbReference type="Proteomes" id="UP001153328">
    <property type="component" value="Unassembled WGS sequence"/>
</dbReference>
<gene>
    <name evidence="1" type="ORF">SBRY_40357</name>
</gene>
<name>A0A9W4H2J9_9ACTN</name>
<dbReference type="InterPro" id="IPR006311">
    <property type="entry name" value="TAT_signal"/>
</dbReference>
<accession>A0A9W4H2J9</accession>
<organism evidence="1 2">
    <name type="scientific">Actinacidiphila bryophytorum</name>
    <dbReference type="NCBI Taxonomy" id="1436133"/>
    <lineage>
        <taxon>Bacteria</taxon>
        <taxon>Bacillati</taxon>
        <taxon>Actinomycetota</taxon>
        <taxon>Actinomycetes</taxon>
        <taxon>Kitasatosporales</taxon>
        <taxon>Streptomycetaceae</taxon>
        <taxon>Actinacidiphila</taxon>
    </lineage>
</organism>
<evidence type="ECO:0000313" key="1">
    <source>
        <dbReference type="EMBL" id="CAG7646210.1"/>
    </source>
</evidence>
<keyword evidence="2" id="KW-1185">Reference proteome</keyword>
<dbReference type="PROSITE" id="PS51318">
    <property type="entry name" value="TAT"/>
    <property type="match status" value="1"/>
</dbReference>
<reference evidence="1" key="1">
    <citation type="submission" date="2021-06" db="EMBL/GenBank/DDBJ databases">
        <authorList>
            <person name="Arsene-Ploetze F."/>
        </authorList>
    </citation>
    <scope>NUCLEOTIDE SEQUENCE</scope>
    <source>
        <strain evidence="1">SBRY1</strain>
    </source>
</reference>
<dbReference type="AlphaFoldDB" id="A0A9W4H2J9"/>
<protein>
    <submittedName>
        <fullName evidence="1">Uncharacterized protein</fullName>
    </submittedName>
</protein>
<dbReference type="EMBL" id="CAJVAX010000018">
    <property type="protein sequence ID" value="CAG7646210.1"/>
    <property type="molecule type" value="Genomic_DNA"/>
</dbReference>
<comment type="caution">
    <text evidence="1">The sequence shown here is derived from an EMBL/GenBank/DDBJ whole genome shotgun (WGS) entry which is preliminary data.</text>
</comment>
<dbReference type="RefSeq" id="WP_205044969.1">
    <property type="nucleotide sequence ID" value="NZ_CAJVAX010000018.1"/>
</dbReference>
<evidence type="ECO:0000313" key="2">
    <source>
        <dbReference type="Proteomes" id="UP001153328"/>
    </source>
</evidence>
<sequence length="87" mass="9180">MDRRTFLGSALAGGAAVPLLGAPGARSRMALPQDELRTEPSRADGRYVFPRGDQFLSPVGKMTAGQRWTRPVTPGAVGVVDRASGDQ</sequence>
<proteinExistence type="predicted"/>